<feature type="region of interest" description="Disordered" evidence="1">
    <location>
        <begin position="250"/>
        <end position="274"/>
    </location>
</feature>
<gene>
    <name evidence="2" type="ORF">K490DRAFT_57631</name>
</gene>
<evidence type="ECO:0000313" key="2">
    <source>
        <dbReference type="EMBL" id="KAF2086721.1"/>
    </source>
</evidence>
<evidence type="ECO:0000256" key="1">
    <source>
        <dbReference type="SAM" id="MobiDB-lite"/>
    </source>
</evidence>
<protein>
    <submittedName>
        <fullName evidence="2">Uncharacterized protein</fullName>
    </submittedName>
</protein>
<sequence length="288" mass="31323">MLARLLAPNGLPRIDSLPALLALRRLLSALCSDDPLQAASCNALHAIVRHHHIPHVSAQLSAQSNHRPPTLLHLLFLATLAVARTVALAKILPPSTGFRGERRPRPAGPTVVRVRLSRSRATNLARQTETGQETRRDVGRCGGTSAALGPNKLHSSQEKTLMRRPDSSADGQVVDAPAPTNTISVPRQSALAMYELLHLVVWLDRQPILSAYGDDDAEGWRLKVMHAPAPTNTVSVPRQSATAMYELCNSTGAQSDSPKVTPSTNYEKGNQAASDKLPTTNDMWHYFW</sequence>
<feature type="compositionally biased region" description="Polar residues" evidence="1">
    <location>
        <begin position="121"/>
        <end position="131"/>
    </location>
</feature>
<name>A0A9P4HW55_9PEZI</name>
<keyword evidence="3" id="KW-1185">Reference proteome</keyword>
<evidence type="ECO:0000313" key="3">
    <source>
        <dbReference type="Proteomes" id="UP000799776"/>
    </source>
</evidence>
<feature type="compositionally biased region" description="Basic and acidic residues" evidence="1">
    <location>
        <begin position="155"/>
        <end position="167"/>
    </location>
</feature>
<dbReference type="Proteomes" id="UP000799776">
    <property type="component" value="Unassembled WGS sequence"/>
</dbReference>
<organism evidence="2 3">
    <name type="scientific">Saccharata proteae CBS 121410</name>
    <dbReference type="NCBI Taxonomy" id="1314787"/>
    <lineage>
        <taxon>Eukaryota</taxon>
        <taxon>Fungi</taxon>
        <taxon>Dikarya</taxon>
        <taxon>Ascomycota</taxon>
        <taxon>Pezizomycotina</taxon>
        <taxon>Dothideomycetes</taxon>
        <taxon>Dothideomycetes incertae sedis</taxon>
        <taxon>Botryosphaeriales</taxon>
        <taxon>Saccharataceae</taxon>
        <taxon>Saccharata</taxon>
    </lineage>
</organism>
<accession>A0A9P4HW55</accession>
<feature type="region of interest" description="Disordered" evidence="1">
    <location>
        <begin position="121"/>
        <end position="181"/>
    </location>
</feature>
<reference evidence="2" key="1">
    <citation type="journal article" date="2020" name="Stud. Mycol.">
        <title>101 Dothideomycetes genomes: a test case for predicting lifestyles and emergence of pathogens.</title>
        <authorList>
            <person name="Haridas S."/>
            <person name="Albert R."/>
            <person name="Binder M."/>
            <person name="Bloem J."/>
            <person name="Labutti K."/>
            <person name="Salamov A."/>
            <person name="Andreopoulos B."/>
            <person name="Baker S."/>
            <person name="Barry K."/>
            <person name="Bills G."/>
            <person name="Bluhm B."/>
            <person name="Cannon C."/>
            <person name="Castanera R."/>
            <person name="Culley D."/>
            <person name="Daum C."/>
            <person name="Ezra D."/>
            <person name="Gonzalez J."/>
            <person name="Henrissat B."/>
            <person name="Kuo A."/>
            <person name="Liang C."/>
            <person name="Lipzen A."/>
            <person name="Lutzoni F."/>
            <person name="Magnuson J."/>
            <person name="Mondo S."/>
            <person name="Nolan M."/>
            <person name="Ohm R."/>
            <person name="Pangilinan J."/>
            <person name="Park H.-J."/>
            <person name="Ramirez L."/>
            <person name="Alfaro M."/>
            <person name="Sun H."/>
            <person name="Tritt A."/>
            <person name="Yoshinaga Y."/>
            <person name="Zwiers L.-H."/>
            <person name="Turgeon B."/>
            <person name="Goodwin S."/>
            <person name="Spatafora J."/>
            <person name="Crous P."/>
            <person name="Grigoriev I."/>
        </authorList>
    </citation>
    <scope>NUCLEOTIDE SEQUENCE</scope>
    <source>
        <strain evidence="2">CBS 121410</strain>
    </source>
</reference>
<proteinExistence type="predicted"/>
<comment type="caution">
    <text evidence="2">The sequence shown here is derived from an EMBL/GenBank/DDBJ whole genome shotgun (WGS) entry which is preliminary data.</text>
</comment>
<dbReference type="EMBL" id="ML978723">
    <property type="protein sequence ID" value="KAF2086721.1"/>
    <property type="molecule type" value="Genomic_DNA"/>
</dbReference>
<dbReference type="AlphaFoldDB" id="A0A9P4HW55"/>